<proteinExistence type="predicted"/>
<dbReference type="Gene3D" id="1.20.1740.10">
    <property type="entry name" value="Amino acid/polyamine transporter I"/>
    <property type="match status" value="1"/>
</dbReference>
<dbReference type="GO" id="GO:0005886">
    <property type="term" value="C:plasma membrane"/>
    <property type="evidence" value="ECO:0007669"/>
    <property type="project" value="UniProtKB-SubCell"/>
</dbReference>
<keyword evidence="4 6" id="KW-1133">Transmembrane helix</keyword>
<protein>
    <submittedName>
        <fullName evidence="7">Amino acid permease</fullName>
    </submittedName>
</protein>
<evidence type="ECO:0000256" key="3">
    <source>
        <dbReference type="ARBA" id="ARBA00022692"/>
    </source>
</evidence>
<reference evidence="7" key="1">
    <citation type="journal article" date="2020" name="mSystems">
        <title>Genome- and Community-Level Interaction Insights into Carbon Utilization and Element Cycling Functions of Hydrothermarchaeota in Hydrothermal Sediment.</title>
        <authorList>
            <person name="Zhou Z."/>
            <person name="Liu Y."/>
            <person name="Xu W."/>
            <person name="Pan J."/>
            <person name="Luo Z.H."/>
            <person name="Li M."/>
        </authorList>
    </citation>
    <scope>NUCLEOTIDE SEQUENCE [LARGE SCALE GENOMIC DNA]</scope>
    <source>
        <strain evidence="7">SpSt-468</strain>
    </source>
</reference>
<gene>
    <name evidence="7" type="ORF">ENS19_06080</name>
</gene>
<keyword evidence="3 6" id="KW-0812">Transmembrane</keyword>
<feature type="transmembrane region" description="Helical" evidence="6">
    <location>
        <begin position="117"/>
        <end position="136"/>
    </location>
</feature>
<feature type="transmembrane region" description="Helical" evidence="6">
    <location>
        <begin position="338"/>
        <end position="359"/>
    </location>
</feature>
<keyword evidence="2" id="KW-1003">Cell membrane</keyword>
<dbReference type="AlphaFoldDB" id="A0A7C3J4X4"/>
<evidence type="ECO:0000256" key="2">
    <source>
        <dbReference type="ARBA" id="ARBA00022475"/>
    </source>
</evidence>
<feature type="transmembrane region" description="Helical" evidence="6">
    <location>
        <begin position="371"/>
        <end position="390"/>
    </location>
</feature>
<evidence type="ECO:0000256" key="1">
    <source>
        <dbReference type="ARBA" id="ARBA00004651"/>
    </source>
</evidence>
<keyword evidence="5 6" id="KW-0472">Membrane</keyword>
<comment type="caution">
    <text evidence="7">The sequence shown here is derived from an EMBL/GenBank/DDBJ whole genome shotgun (WGS) entry which is preliminary data.</text>
</comment>
<dbReference type="PANTHER" id="PTHR42770:SF7">
    <property type="entry name" value="MEMBRANE PROTEIN"/>
    <property type="match status" value="1"/>
</dbReference>
<comment type="subcellular location">
    <subcellularLocation>
        <location evidence="1">Cell membrane</location>
        <topology evidence="1">Multi-pass membrane protein</topology>
    </subcellularLocation>
</comment>
<dbReference type="GO" id="GO:0022857">
    <property type="term" value="F:transmembrane transporter activity"/>
    <property type="evidence" value="ECO:0007669"/>
    <property type="project" value="InterPro"/>
</dbReference>
<evidence type="ECO:0000256" key="4">
    <source>
        <dbReference type="ARBA" id="ARBA00022989"/>
    </source>
</evidence>
<feature type="transmembrane region" description="Helical" evidence="6">
    <location>
        <begin position="82"/>
        <end position="111"/>
    </location>
</feature>
<evidence type="ECO:0000256" key="6">
    <source>
        <dbReference type="SAM" id="Phobius"/>
    </source>
</evidence>
<feature type="transmembrane region" description="Helical" evidence="6">
    <location>
        <begin position="179"/>
        <end position="197"/>
    </location>
</feature>
<dbReference type="InterPro" id="IPR002293">
    <property type="entry name" value="AA/rel_permease1"/>
</dbReference>
<dbReference type="EMBL" id="DSTX01000011">
    <property type="protein sequence ID" value="HFK20838.1"/>
    <property type="molecule type" value="Genomic_DNA"/>
</dbReference>
<accession>A0A7C3J4X4</accession>
<evidence type="ECO:0000256" key="5">
    <source>
        <dbReference type="ARBA" id="ARBA00023136"/>
    </source>
</evidence>
<feature type="transmembrane region" description="Helical" evidence="6">
    <location>
        <begin position="40"/>
        <end position="61"/>
    </location>
</feature>
<evidence type="ECO:0000313" key="7">
    <source>
        <dbReference type="EMBL" id="HFK20838.1"/>
    </source>
</evidence>
<dbReference type="PIRSF" id="PIRSF006060">
    <property type="entry name" value="AA_transporter"/>
    <property type="match status" value="1"/>
</dbReference>
<dbReference type="Pfam" id="PF13520">
    <property type="entry name" value="AA_permease_2"/>
    <property type="match status" value="1"/>
</dbReference>
<sequence>MALKRSLSLIDATSVGIGAIIGAGIYVVLGLGIGLAGPSIVASIAISGAVALFSAFSFAELGSAIPKEGGPYAFAYELFSPFYGFIVGCLWLFAQIVSGVAISIGLASYVVLFIPSLPVKVVAVAAAALLTSLNLVGIKQSAAVNNALVLIKVAILCAFIAFGALYVNMENFADFAPNGIYGTLQGAGIIFFAYLGYGRISTLGEEVKNPERNLPLSIMLALGISMVIYILTGTVAAGLMGYQDLAQSGSPLADAASATGSVPLVIAVSMGAIVATTSVLLTNLIGISRVAFAMARKGQLPKSISKVSPKRGVPYVSIVLMGSLLIALTGLLDLRQATSITNVSLLIVHMTVNASAIMLRRKAPQLLKFRAPLFPLIPALGICSCLALALTLGAQAWLAGGAVVLISGAAYLAAKSRGKKPLT</sequence>
<feature type="transmembrane region" description="Helical" evidence="6">
    <location>
        <begin position="313"/>
        <end position="332"/>
    </location>
</feature>
<feature type="transmembrane region" description="Helical" evidence="6">
    <location>
        <begin position="396"/>
        <end position="414"/>
    </location>
</feature>
<feature type="transmembrane region" description="Helical" evidence="6">
    <location>
        <begin position="218"/>
        <end position="242"/>
    </location>
</feature>
<organism evidence="7">
    <name type="scientific">Candidatus Methanomethylicus mesodigestus</name>
    <dbReference type="NCBI Taxonomy" id="1867258"/>
    <lineage>
        <taxon>Archaea</taxon>
        <taxon>Thermoproteota</taxon>
        <taxon>Methanosuratincolia</taxon>
        <taxon>Candidatus Methanomethylicales</taxon>
        <taxon>Candidatus Methanomethylicaceae</taxon>
        <taxon>Candidatus Methanomethylicus</taxon>
    </lineage>
</organism>
<dbReference type="InterPro" id="IPR050367">
    <property type="entry name" value="APC_superfamily"/>
</dbReference>
<feature type="transmembrane region" description="Helical" evidence="6">
    <location>
        <begin position="148"/>
        <end position="167"/>
    </location>
</feature>
<feature type="transmembrane region" description="Helical" evidence="6">
    <location>
        <begin position="12"/>
        <end position="34"/>
    </location>
</feature>
<feature type="transmembrane region" description="Helical" evidence="6">
    <location>
        <begin position="262"/>
        <end position="292"/>
    </location>
</feature>
<dbReference type="PANTHER" id="PTHR42770">
    <property type="entry name" value="AMINO ACID TRANSPORTER-RELATED"/>
    <property type="match status" value="1"/>
</dbReference>
<name>A0A7C3J4X4_9CREN</name>